<dbReference type="SUPFAM" id="SSF46785">
    <property type="entry name" value="Winged helix' DNA-binding domain"/>
    <property type="match status" value="1"/>
</dbReference>
<proteinExistence type="predicted"/>
<sequence>MPPATTEKTTAATTIYQDIKADILRGGFPAGIRLNIKDLAERYESSINPVREALSRLAAERIVDQREQKGFSIPVIDAAGLEELVKTRCWLEEIAVRESIANMTEDYELDLVTTFHRLERTEFSLPDGSSNPKWEERHRAFHLALIANCGSSWLLSFCDHLMFQATRARYLAVSESSEAGRLRNEEHKAIMDAVLAKDADRAVDLLKAHYSKTLALVREVLDQ</sequence>
<evidence type="ECO:0000313" key="5">
    <source>
        <dbReference type="EMBL" id="SHH35929.1"/>
    </source>
</evidence>
<evidence type="ECO:0000313" key="6">
    <source>
        <dbReference type="Proteomes" id="UP000184221"/>
    </source>
</evidence>
<evidence type="ECO:0000256" key="3">
    <source>
        <dbReference type="ARBA" id="ARBA00023163"/>
    </source>
</evidence>
<gene>
    <name evidence="5" type="ORF">SAMN05443551_2079</name>
</gene>
<evidence type="ECO:0000259" key="4">
    <source>
        <dbReference type="PROSITE" id="PS50949"/>
    </source>
</evidence>
<feature type="domain" description="HTH gntR-type" evidence="4">
    <location>
        <begin position="9"/>
        <end position="76"/>
    </location>
</feature>
<dbReference type="Gene3D" id="1.20.120.530">
    <property type="entry name" value="GntR ligand-binding domain-like"/>
    <property type="match status" value="1"/>
</dbReference>
<dbReference type="InterPro" id="IPR036388">
    <property type="entry name" value="WH-like_DNA-bd_sf"/>
</dbReference>
<dbReference type="Pfam" id="PF07729">
    <property type="entry name" value="FCD"/>
    <property type="match status" value="1"/>
</dbReference>
<accession>A0A1M5SBS7</accession>
<dbReference type="EMBL" id="FQXC01000002">
    <property type="protein sequence ID" value="SHH35929.1"/>
    <property type="molecule type" value="Genomic_DNA"/>
</dbReference>
<keyword evidence="1" id="KW-0805">Transcription regulation</keyword>
<dbReference type="OrthoDB" id="8638122at2"/>
<dbReference type="InterPro" id="IPR036390">
    <property type="entry name" value="WH_DNA-bd_sf"/>
</dbReference>
<dbReference type="CDD" id="cd07377">
    <property type="entry name" value="WHTH_GntR"/>
    <property type="match status" value="1"/>
</dbReference>
<dbReference type="PANTHER" id="PTHR43537">
    <property type="entry name" value="TRANSCRIPTIONAL REGULATOR, GNTR FAMILY"/>
    <property type="match status" value="1"/>
</dbReference>
<dbReference type="GO" id="GO:0003700">
    <property type="term" value="F:DNA-binding transcription factor activity"/>
    <property type="evidence" value="ECO:0007669"/>
    <property type="project" value="InterPro"/>
</dbReference>
<dbReference type="Pfam" id="PF00392">
    <property type="entry name" value="GntR"/>
    <property type="match status" value="1"/>
</dbReference>
<dbReference type="Proteomes" id="UP000184221">
    <property type="component" value="Unassembled WGS sequence"/>
</dbReference>
<dbReference type="PANTHER" id="PTHR43537:SF20">
    <property type="entry name" value="HTH-TYPE TRANSCRIPTIONAL REPRESSOR GLAR"/>
    <property type="match status" value="1"/>
</dbReference>
<dbReference type="STRING" id="996342.SAMN05443551_2079"/>
<dbReference type="RefSeq" id="WP_072777381.1">
    <property type="nucleotide sequence ID" value="NZ_FQXC01000002.1"/>
</dbReference>
<name>A0A1M5SBS7_9RHOB</name>
<dbReference type="InterPro" id="IPR008920">
    <property type="entry name" value="TF_FadR/GntR_C"/>
</dbReference>
<dbReference type="SMART" id="SM00345">
    <property type="entry name" value="HTH_GNTR"/>
    <property type="match status" value="1"/>
</dbReference>
<evidence type="ECO:0000256" key="1">
    <source>
        <dbReference type="ARBA" id="ARBA00023015"/>
    </source>
</evidence>
<organism evidence="5 6">
    <name type="scientific">Marivita hallyeonensis</name>
    <dbReference type="NCBI Taxonomy" id="996342"/>
    <lineage>
        <taxon>Bacteria</taxon>
        <taxon>Pseudomonadati</taxon>
        <taxon>Pseudomonadota</taxon>
        <taxon>Alphaproteobacteria</taxon>
        <taxon>Rhodobacterales</taxon>
        <taxon>Roseobacteraceae</taxon>
        <taxon>Marivita</taxon>
    </lineage>
</organism>
<dbReference type="InterPro" id="IPR000524">
    <property type="entry name" value="Tscrpt_reg_HTH_GntR"/>
</dbReference>
<dbReference type="SUPFAM" id="SSF48008">
    <property type="entry name" value="GntR ligand-binding domain-like"/>
    <property type="match status" value="1"/>
</dbReference>
<protein>
    <submittedName>
        <fullName evidence="5">Transcriptional regulator, GntR family</fullName>
    </submittedName>
</protein>
<reference evidence="5 6" key="1">
    <citation type="submission" date="2016-11" db="EMBL/GenBank/DDBJ databases">
        <authorList>
            <person name="Jaros S."/>
            <person name="Januszkiewicz K."/>
            <person name="Wedrychowicz H."/>
        </authorList>
    </citation>
    <scope>NUCLEOTIDE SEQUENCE [LARGE SCALE GENOMIC DNA]</scope>
    <source>
        <strain evidence="5 6">DSM 29431</strain>
    </source>
</reference>
<dbReference type="Gene3D" id="1.10.10.10">
    <property type="entry name" value="Winged helix-like DNA-binding domain superfamily/Winged helix DNA-binding domain"/>
    <property type="match status" value="1"/>
</dbReference>
<dbReference type="GO" id="GO:0003677">
    <property type="term" value="F:DNA binding"/>
    <property type="evidence" value="ECO:0007669"/>
    <property type="project" value="UniProtKB-KW"/>
</dbReference>
<dbReference type="SMART" id="SM00895">
    <property type="entry name" value="FCD"/>
    <property type="match status" value="1"/>
</dbReference>
<dbReference type="AlphaFoldDB" id="A0A1M5SBS7"/>
<keyword evidence="6" id="KW-1185">Reference proteome</keyword>
<evidence type="ECO:0000256" key="2">
    <source>
        <dbReference type="ARBA" id="ARBA00023125"/>
    </source>
</evidence>
<dbReference type="InterPro" id="IPR011711">
    <property type="entry name" value="GntR_C"/>
</dbReference>
<keyword evidence="2" id="KW-0238">DNA-binding</keyword>
<dbReference type="PROSITE" id="PS50949">
    <property type="entry name" value="HTH_GNTR"/>
    <property type="match status" value="1"/>
</dbReference>
<keyword evidence="3" id="KW-0804">Transcription</keyword>